<dbReference type="GO" id="GO:0008794">
    <property type="term" value="F:arsenate reductase (glutaredoxin) activity"/>
    <property type="evidence" value="ECO:0007669"/>
    <property type="project" value="UniProtKB-UniRule"/>
</dbReference>
<dbReference type="InterPro" id="IPR006659">
    <property type="entry name" value="Arsenate_reductase"/>
</dbReference>
<keyword evidence="6" id="KW-1185">Reference proteome</keyword>
<comment type="similarity">
    <text evidence="1 3 4">Belongs to the ArsC family.</text>
</comment>
<dbReference type="PANTHER" id="PTHR30041:SF4">
    <property type="entry name" value="ARSENATE REDUCTASE"/>
    <property type="match status" value="1"/>
</dbReference>
<dbReference type="PANTHER" id="PTHR30041">
    <property type="entry name" value="ARSENATE REDUCTASE"/>
    <property type="match status" value="1"/>
</dbReference>
<dbReference type="InterPro" id="IPR006660">
    <property type="entry name" value="Arsenate_reductase-like"/>
</dbReference>
<sequence>MTGPVVIYHNPRCSKSRAALDLLRSRGIAPRIVLYLETPPDAATIDDLLRRLDLPPRALIRSGDAEYGALGLAAGAVDDAALVAAMASHPRLIERPIVVRGERAVIARPAERLLALLD</sequence>
<dbReference type="AlphaFoldDB" id="A0A7Z0TVL3"/>
<dbReference type="SUPFAM" id="SSF52833">
    <property type="entry name" value="Thioredoxin-like"/>
    <property type="match status" value="1"/>
</dbReference>
<evidence type="ECO:0000313" key="6">
    <source>
        <dbReference type="Proteomes" id="UP000589896"/>
    </source>
</evidence>
<reference evidence="5 6" key="1">
    <citation type="submission" date="2020-07" db="EMBL/GenBank/DDBJ databases">
        <title>isolation of Luteimonas sp. SJ-16.</title>
        <authorList>
            <person name="Huang X.-X."/>
            <person name="Xu L."/>
            <person name="Sun J.-Q."/>
        </authorList>
    </citation>
    <scope>NUCLEOTIDE SEQUENCE [LARGE SCALE GENOMIC DNA]</scope>
    <source>
        <strain evidence="5 6">SJ-16</strain>
    </source>
</reference>
<evidence type="ECO:0000256" key="3">
    <source>
        <dbReference type="PROSITE-ProRule" id="PRU01282"/>
    </source>
</evidence>
<evidence type="ECO:0000313" key="5">
    <source>
        <dbReference type="EMBL" id="NYZ63981.1"/>
    </source>
</evidence>
<dbReference type="CDD" id="cd03034">
    <property type="entry name" value="ArsC_ArsC"/>
    <property type="match status" value="1"/>
</dbReference>
<gene>
    <name evidence="5" type="primary">arsC</name>
    <name evidence="5" type="ORF">H0E82_14650</name>
</gene>
<dbReference type="RefSeq" id="WP_180546172.1">
    <property type="nucleotide sequence ID" value="NZ_JACCJZ010000020.1"/>
</dbReference>
<organism evidence="5 6">
    <name type="scientific">Luteimonas deserti</name>
    <dbReference type="NCBI Taxonomy" id="2752306"/>
    <lineage>
        <taxon>Bacteria</taxon>
        <taxon>Pseudomonadati</taxon>
        <taxon>Pseudomonadota</taxon>
        <taxon>Gammaproteobacteria</taxon>
        <taxon>Lysobacterales</taxon>
        <taxon>Lysobacteraceae</taxon>
        <taxon>Luteimonas</taxon>
    </lineage>
</organism>
<proteinExistence type="inferred from homology"/>
<dbReference type="Pfam" id="PF03960">
    <property type="entry name" value="ArsC"/>
    <property type="match status" value="1"/>
</dbReference>
<comment type="catalytic activity">
    <reaction evidence="4">
        <text>[glutaredoxin]-dithiol + arsenate + glutathione + H(+) = glutathionyl-S-S-[glutaredoxin] + arsenite + H2O</text>
        <dbReference type="Rhea" id="RHEA:22016"/>
        <dbReference type="Rhea" id="RHEA-COMP:10729"/>
        <dbReference type="Rhea" id="RHEA-COMP:17668"/>
        <dbReference type="ChEBI" id="CHEBI:15377"/>
        <dbReference type="ChEBI" id="CHEBI:15378"/>
        <dbReference type="ChEBI" id="CHEBI:29242"/>
        <dbReference type="ChEBI" id="CHEBI:29950"/>
        <dbReference type="ChEBI" id="CHEBI:48597"/>
        <dbReference type="ChEBI" id="CHEBI:57925"/>
        <dbReference type="ChEBI" id="CHEBI:146199"/>
        <dbReference type="EC" id="1.20.4.1"/>
    </reaction>
</comment>
<name>A0A7Z0TVL3_9GAMM</name>
<dbReference type="InterPro" id="IPR036249">
    <property type="entry name" value="Thioredoxin-like_sf"/>
</dbReference>
<evidence type="ECO:0000256" key="1">
    <source>
        <dbReference type="ARBA" id="ARBA00007198"/>
    </source>
</evidence>
<accession>A0A7Z0TVL3</accession>
<dbReference type="PROSITE" id="PS51353">
    <property type="entry name" value="ARSC"/>
    <property type="match status" value="1"/>
</dbReference>
<dbReference type="EMBL" id="JACCJZ010000020">
    <property type="protein sequence ID" value="NYZ63981.1"/>
    <property type="molecule type" value="Genomic_DNA"/>
</dbReference>
<comment type="caution">
    <text evidence="5">The sequence shown here is derived from an EMBL/GenBank/DDBJ whole genome shotgun (WGS) entry which is preliminary data.</text>
</comment>
<dbReference type="Gene3D" id="3.40.30.10">
    <property type="entry name" value="Glutaredoxin"/>
    <property type="match status" value="1"/>
</dbReference>
<dbReference type="NCBIfam" id="TIGR00014">
    <property type="entry name" value="arsC"/>
    <property type="match status" value="1"/>
</dbReference>
<evidence type="ECO:0000256" key="2">
    <source>
        <dbReference type="ARBA" id="ARBA00023002"/>
    </source>
</evidence>
<dbReference type="EC" id="1.20.4.1" evidence="4"/>
<protein>
    <recommendedName>
        <fullName evidence="4">Arsenate reductase</fullName>
        <ecNumber evidence="4">1.20.4.1</ecNumber>
    </recommendedName>
</protein>
<keyword evidence="2 4" id="KW-0560">Oxidoreductase</keyword>
<dbReference type="Proteomes" id="UP000589896">
    <property type="component" value="Unassembled WGS sequence"/>
</dbReference>
<evidence type="ECO:0000256" key="4">
    <source>
        <dbReference type="RuleBase" id="RU362029"/>
    </source>
</evidence>